<dbReference type="OrthoDB" id="9803176at2"/>
<dbReference type="FunFam" id="3.30.565.10:FF:000016">
    <property type="entry name" value="Chemotaxis protein CheA, putative"/>
    <property type="match status" value="1"/>
</dbReference>
<dbReference type="PROSITE" id="PS50851">
    <property type="entry name" value="CHEW"/>
    <property type="match status" value="1"/>
</dbReference>
<feature type="domain" description="CheW-like" evidence="15">
    <location>
        <begin position="576"/>
        <end position="712"/>
    </location>
</feature>
<feature type="region of interest" description="Disordered" evidence="13">
    <location>
        <begin position="300"/>
        <end position="324"/>
    </location>
</feature>
<name>A0A1I0VF38_9RHOB</name>
<keyword evidence="4" id="KW-0145">Chemotaxis</keyword>
<keyword evidence="5 12" id="KW-0597">Phosphoprotein</keyword>
<dbReference type="InterPro" id="IPR004105">
    <property type="entry name" value="CheA-like_dim"/>
</dbReference>
<dbReference type="PANTHER" id="PTHR43395:SF10">
    <property type="entry name" value="CHEMOTAXIS PROTEIN CHEA"/>
    <property type="match status" value="1"/>
</dbReference>
<dbReference type="InterPro" id="IPR005467">
    <property type="entry name" value="His_kinase_dom"/>
</dbReference>
<dbReference type="Pfam" id="PF02895">
    <property type="entry name" value="H-kinase_dim"/>
    <property type="match status" value="1"/>
</dbReference>
<dbReference type="Gene3D" id="1.20.120.160">
    <property type="entry name" value="HPT domain"/>
    <property type="match status" value="1"/>
</dbReference>
<dbReference type="PROSITE" id="PS50894">
    <property type="entry name" value="HPT"/>
    <property type="match status" value="1"/>
</dbReference>
<accession>A0A1I0VF38</accession>
<dbReference type="InterPro" id="IPR051315">
    <property type="entry name" value="Bact_Chemotaxis_CheA"/>
</dbReference>
<sequence length="728" mass="78338">MSTNDIRETFFLECEDLLEALEEGLQDINDQSADGAVDSECINAVFRAVHSIKGGAGAFKLDELVHFAHTFETVLDEVRNGKLLPDSDVMGVFFRANDRLVDLVNAARDEEPVDPADNAAIEAELNKYAPAEEEEVDAGDYTPMGLSFDFELPDLDDLDLGPAKTQIGYEIHFRPFDQLYGNGNDAAHLIRALSELGVVTAEVDTSGLPAFETMRATGACLSWKITLMTDESEHVVLDVFDFVDGLCELTVDPIYEEADTPVDDDGDTGAGEELEMADFPEDDAPEATAAAPDLPMASAVEPADAAEPRSAAKQESGQAAAKTTKATIRVDLERVDRLINVVGELVINQAMLSQCAKEAGVGSGTEIAAGLDEFKQLSREIQESVMAIRAQPVKSLFQRMSRIVREASHATGKTVKLITQGEATEVDKTVIERLADPLTHMIRNAVDHGLEKTEKRLENGKDKVGHVTLTAAHRSGRVFIEVSDDGAGINRERVLQIGIEKGIVDPSADLSDTEIDNLIFAPGFSTASEISDLSGRGVGMDVVKSSIQSLGGRVTINSTPGKGSVFTISLPLTLAVMEGMVVQVAGQTMIVPLTAIVETLRPEREEIHMLGTGDEVVSVRGMFLPVVDLAASFGYRSAQPYTSSQVLLLVNTDDDHTYALTVDAIHDQRQVVIKGLKENYGDLTGIAAATILGDGRIALIIDTDAIYEQNTAQPTLMTYQPNAMGASQ</sequence>
<dbReference type="InterPro" id="IPR003594">
    <property type="entry name" value="HATPase_dom"/>
</dbReference>
<keyword evidence="8 17" id="KW-0418">Kinase</keyword>
<dbReference type="InterPro" id="IPR037006">
    <property type="entry name" value="CheA-like_homodim_sf"/>
</dbReference>
<dbReference type="InterPro" id="IPR036890">
    <property type="entry name" value="HATPase_C_sf"/>
</dbReference>
<dbReference type="GO" id="GO:0005524">
    <property type="term" value="F:ATP binding"/>
    <property type="evidence" value="ECO:0007669"/>
    <property type="project" value="UniProtKB-KW"/>
</dbReference>
<evidence type="ECO:0000256" key="13">
    <source>
        <dbReference type="SAM" id="MobiDB-lite"/>
    </source>
</evidence>
<dbReference type="Gene3D" id="3.30.565.10">
    <property type="entry name" value="Histidine kinase-like ATPase, C-terminal domain"/>
    <property type="match status" value="1"/>
</dbReference>
<protein>
    <recommendedName>
        <fullName evidence="3">Chemotaxis protein CheA</fullName>
        <ecNumber evidence="2">2.7.13.3</ecNumber>
    </recommendedName>
</protein>
<dbReference type="InterPro" id="IPR008207">
    <property type="entry name" value="Sig_transdc_His_kin_Hpt_dom"/>
</dbReference>
<keyword evidence="10" id="KW-0902">Two-component regulatory system</keyword>
<evidence type="ECO:0000256" key="11">
    <source>
        <dbReference type="ARBA" id="ARBA00035100"/>
    </source>
</evidence>
<dbReference type="GO" id="GO:0005737">
    <property type="term" value="C:cytoplasm"/>
    <property type="evidence" value="ECO:0007669"/>
    <property type="project" value="InterPro"/>
</dbReference>
<evidence type="ECO:0000256" key="4">
    <source>
        <dbReference type="ARBA" id="ARBA00022500"/>
    </source>
</evidence>
<dbReference type="EMBL" id="FOJU01000001">
    <property type="protein sequence ID" value="SFA74902.1"/>
    <property type="molecule type" value="Genomic_DNA"/>
</dbReference>
<organism evidence="17 18">
    <name type="scientific">Poseidonocella pacifica</name>
    <dbReference type="NCBI Taxonomy" id="871651"/>
    <lineage>
        <taxon>Bacteria</taxon>
        <taxon>Pseudomonadati</taxon>
        <taxon>Pseudomonadota</taxon>
        <taxon>Alphaproteobacteria</taxon>
        <taxon>Rhodobacterales</taxon>
        <taxon>Roseobacteraceae</taxon>
        <taxon>Poseidonocella</taxon>
    </lineage>
</organism>
<evidence type="ECO:0000256" key="10">
    <source>
        <dbReference type="ARBA" id="ARBA00023012"/>
    </source>
</evidence>
<dbReference type="CDD" id="cd00088">
    <property type="entry name" value="HPT"/>
    <property type="match status" value="1"/>
</dbReference>
<evidence type="ECO:0000313" key="17">
    <source>
        <dbReference type="EMBL" id="SFA74902.1"/>
    </source>
</evidence>
<dbReference type="Gene3D" id="2.30.30.40">
    <property type="entry name" value="SH3 Domains"/>
    <property type="match status" value="1"/>
</dbReference>
<keyword evidence="18" id="KW-1185">Reference proteome</keyword>
<dbReference type="PANTHER" id="PTHR43395">
    <property type="entry name" value="SENSOR HISTIDINE KINASE CHEA"/>
    <property type="match status" value="1"/>
</dbReference>
<dbReference type="InterPro" id="IPR036097">
    <property type="entry name" value="HisK_dim/P_sf"/>
</dbReference>
<dbReference type="InterPro" id="IPR002545">
    <property type="entry name" value="CheW-lke_dom"/>
</dbReference>
<comment type="function">
    <text evidence="11">Involved in the transmission of sensory signals from the chemoreceptors to the flagellar motors. CheA is autophosphorylated; it can transfer its phosphate group to either CheB or CheY.</text>
</comment>
<evidence type="ECO:0000256" key="8">
    <source>
        <dbReference type="ARBA" id="ARBA00022777"/>
    </source>
</evidence>
<evidence type="ECO:0000256" key="6">
    <source>
        <dbReference type="ARBA" id="ARBA00022679"/>
    </source>
</evidence>
<keyword evidence="9" id="KW-0067">ATP-binding</keyword>
<dbReference type="GO" id="GO:0006935">
    <property type="term" value="P:chemotaxis"/>
    <property type="evidence" value="ECO:0007669"/>
    <property type="project" value="UniProtKB-KW"/>
</dbReference>
<evidence type="ECO:0000313" key="18">
    <source>
        <dbReference type="Proteomes" id="UP000198796"/>
    </source>
</evidence>
<dbReference type="Proteomes" id="UP000198796">
    <property type="component" value="Unassembled WGS sequence"/>
</dbReference>
<dbReference type="SUPFAM" id="SSF47226">
    <property type="entry name" value="Histidine-containing phosphotransfer domain, HPT domain"/>
    <property type="match status" value="1"/>
</dbReference>
<dbReference type="PRINTS" id="PR00344">
    <property type="entry name" value="BCTRLSENSOR"/>
</dbReference>
<dbReference type="CDD" id="cd16916">
    <property type="entry name" value="HATPase_CheA-like"/>
    <property type="match status" value="1"/>
</dbReference>
<dbReference type="SUPFAM" id="SSF47384">
    <property type="entry name" value="Homodimeric domain of signal transducing histidine kinase"/>
    <property type="match status" value="1"/>
</dbReference>
<dbReference type="SUPFAM" id="SSF50341">
    <property type="entry name" value="CheW-like"/>
    <property type="match status" value="1"/>
</dbReference>
<dbReference type="AlphaFoldDB" id="A0A1I0VF38"/>
<evidence type="ECO:0000256" key="5">
    <source>
        <dbReference type="ARBA" id="ARBA00022553"/>
    </source>
</evidence>
<evidence type="ECO:0000256" key="1">
    <source>
        <dbReference type="ARBA" id="ARBA00000085"/>
    </source>
</evidence>
<evidence type="ECO:0000256" key="2">
    <source>
        <dbReference type="ARBA" id="ARBA00012438"/>
    </source>
</evidence>
<proteinExistence type="predicted"/>
<dbReference type="GO" id="GO:0000155">
    <property type="term" value="F:phosphorelay sensor kinase activity"/>
    <property type="evidence" value="ECO:0007669"/>
    <property type="project" value="InterPro"/>
</dbReference>
<feature type="domain" description="HPt" evidence="16">
    <location>
        <begin position="1"/>
        <end position="107"/>
    </location>
</feature>
<reference evidence="17 18" key="1">
    <citation type="submission" date="2016-10" db="EMBL/GenBank/DDBJ databases">
        <authorList>
            <person name="de Groot N.N."/>
        </authorList>
    </citation>
    <scope>NUCLEOTIDE SEQUENCE [LARGE SCALE GENOMIC DNA]</scope>
    <source>
        <strain evidence="17 18">DSM 29316</strain>
    </source>
</reference>
<dbReference type="InterPro" id="IPR036061">
    <property type="entry name" value="CheW-like_dom_sf"/>
</dbReference>
<dbReference type="InterPro" id="IPR004358">
    <property type="entry name" value="Sig_transdc_His_kin-like_C"/>
</dbReference>
<dbReference type="Pfam" id="PF02518">
    <property type="entry name" value="HATPase_c"/>
    <property type="match status" value="1"/>
</dbReference>
<comment type="catalytic activity">
    <reaction evidence="1">
        <text>ATP + protein L-histidine = ADP + protein N-phospho-L-histidine.</text>
        <dbReference type="EC" id="2.7.13.3"/>
    </reaction>
</comment>
<dbReference type="CDD" id="cd00731">
    <property type="entry name" value="CheA_reg"/>
    <property type="match status" value="1"/>
</dbReference>
<dbReference type="SMART" id="SM00073">
    <property type="entry name" value="HPT"/>
    <property type="match status" value="1"/>
</dbReference>
<dbReference type="Gene3D" id="1.10.287.560">
    <property type="entry name" value="Histidine kinase CheA-like, homodimeric domain"/>
    <property type="match status" value="1"/>
</dbReference>
<evidence type="ECO:0000256" key="3">
    <source>
        <dbReference type="ARBA" id="ARBA00021495"/>
    </source>
</evidence>
<dbReference type="SMART" id="SM01231">
    <property type="entry name" value="H-kinase_dim"/>
    <property type="match status" value="1"/>
</dbReference>
<gene>
    <name evidence="17" type="ORF">SAMN05421688_0576</name>
</gene>
<feature type="domain" description="Histidine kinase" evidence="14">
    <location>
        <begin position="371"/>
        <end position="574"/>
    </location>
</feature>
<evidence type="ECO:0000256" key="12">
    <source>
        <dbReference type="PROSITE-ProRule" id="PRU00110"/>
    </source>
</evidence>
<dbReference type="SMART" id="SM00260">
    <property type="entry name" value="CheW"/>
    <property type="match status" value="1"/>
</dbReference>
<dbReference type="Pfam" id="PF01627">
    <property type="entry name" value="Hpt"/>
    <property type="match status" value="1"/>
</dbReference>
<dbReference type="PROSITE" id="PS50109">
    <property type="entry name" value="HIS_KIN"/>
    <property type="match status" value="1"/>
</dbReference>
<keyword evidence="7" id="KW-0547">Nucleotide-binding</keyword>
<dbReference type="Pfam" id="PF01584">
    <property type="entry name" value="CheW"/>
    <property type="match status" value="1"/>
</dbReference>
<dbReference type="SMART" id="SM00387">
    <property type="entry name" value="HATPase_c"/>
    <property type="match status" value="1"/>
</dbReference>
<evidence type="ECO:0000256" key="7">
    <source>
        <dbReference type="ARBA" id="ARBA00022741"/>
    </source>
</evidence>
<evidence type="ECO:0000259" key="14">
    <source>
        <dbReference type="PROSITE" id="PS50109"/>
    </source>
</evidence>
<keyword evidence="6" id="KW-0808">Transferase</keyword>
<dbReference type="EC" id="2.7.13.3" evidence="2"/>
<feature type="modified residue" description="Phosphohistidine" evidence="12">
    <location>
        <position position="50"/>
    </location>
</feature>
<dbReference type="SUPFAM" id="SSF55874">
    <property type="entry name" value="ATPase domain of HSP90 chaperone/DNA topoisomerase II/histidine kinase"/>
    <property type="match status" value="1"/>
</dbReference>
<dbReference type="InterPro" id="IPR036641">
    <property type="entry name" value="HPT_dom_sf"/>
</dbReference>
<evidence type="ECO:0000259" key="16">
    <source>
        <dbReference type="PROSITE" id="PS50894"/>
    </source>
</evidence>
<evidence type="ECO:0000259" key="15">
    <source>
        <dbReference type="PROSITE" id="PS50851"/>
    </source>
</evidence>
<evidence type="ECO:0000256" key="9">
    <source>
        <dbReference type="ARBA" id="ARBA00022840"/>
    </source>
</evidence>
<dbReference type="STRING" id="871651.SAMN05421688_0576"/>
<dbReference type="RefSeq" id="WP_092060387.1">
    <property type="nucleotide sequence ID" value="NZ_FOJU01000001.1"/>
</dbReference>